<evidence type="ECO:0000313" key="2">
    <source>
        <dbReference type="EMBL" id="OGD34299.1"/>
    </source>
</evidence>
<keyword evidence="1" id="KW-1133">Transmembrane helix</keyword>
<dbReference type="Proteomes" id="UP000176650">
    <property type="component" value="Unassembled WGS sequence"/>
</dbReference>
<accession>A0A1F5BUJ9</accession>
<feature type="transmembrane region" description="Helical" evidence="1">
    <location>
        <begin position="43"/>
        <end position="65"/>
    </location>
</feature>
<organism evidence="2 3">
    <name type="scientific">Candidatus Azambacteria bacterium RIFCSPLOWO2_01_FULL_46_25</name>
    <dbReference type="NCBI Taxonomy" id="1797298"/>
    <lineage>
        <taxon>Bacteria</taxon>
        <taxon>Candidatus Azamiibacteriota</taxon>
    </lineage>
</organism>
<dbReference type="EMBL" id="MEYS01000001">
    <property type="protein sequence ID" value="OGD34299.1"/>
    <property type="molecule type" value="Genomic_DNA"/>
</dbReference>
<feature type="transmembrane region" description="Helical" evidence="1">
    <location>
        <begin position="130"/>
        <end position="153"/>
    </location>
</feature>
<dbReference type="AlphaFoldDB" id="A0A1F5BUJ9"/>
<evidence type="ECO:0000256" key="1">
    <source>
        <dbReference type="SAM" id="Phobius"/>
    </source>
</evidence>
<reference evidence="2 3" key="1">
    <citation type="journal article" date="2016" name="Nat. Commun.">
        <title>Thousands of microbial genomes shed light on interconnected biogeochemical processes in an aquifer system.</title>
        <authorList>
            <person name="Anantharaman K."/>
            <person name="Brown C.T."/>
            <person name="Hug L.A."/>
            <person name="Sharon I."/>
            <person name="Castelle C.J."/>
            <person name="Probst A.J."/>
            <person name="Thomas B.C."/>
            <person name="Singh A."/>
            <person name="Wilkins M.J."/>
            <person name="Karaoz U."/>
            <person name="Brodie E.L."/>
            <person name="Williams K.H."/>
            <person name="Hubbard S.S."/>
            <person name="Banfield J.F."/>
        </authorList>
    </citation>
    <scope>NUCLEOTIDE SEQUENCE [LARGE SCALE GENOMIC DNA]</scope>
</reference>
<evidence type="ECO:0000313" key="3">
    <source>
        <dbReference type="Proteomes" id="UP000176650"/>
    </source>
</evidence>
<dbReference type="STRING" id="1797298.A2988_02100"/>
<keyword evidence="1" id="KW-0812">Transmembrane</keyword>
<gene>
    <name evidence="2" type="ORF">A2988_02100</name>
</gene>
<name>A0A1F5BUJ9_9BACT</name>
<keyword evidence="1" id="KW-0472">Membrane</keyword>
<sequence>MNYLDAIASVLAYAPVVVGVVLFIFAYVQHFRDKLTPQTLKKCTWFAVLFFGLLVAAQIAVEYYARKNDPFAKLFLPPHQSIDWFAYKMLAQYVVPYAAALVAGLFMYFVALRTNAWSKRELFVENDKYVLLLAALIVGWPQYVLYLLLVVVLTVVQSLTVSAAKNDFGNRVILTNVLLLSIAGVLAFGPLVAQQVELWRLTIYA</sequence>
<feature type="transmembrane region" description="Helical" evidence="1">
    <location>
        <begin position="85"/>
        <end position="110"/>
    </location>
</feature>
<feature type="transmembrane region" description="Helical" evidence="1">
    <location>
        <begin position="173"/>
        <end position="193"/>
    </location>
</feature>
<comment type="caution">
    <text evidence="2">The sequence shown here is derived from an EMBL/GenBank/DDBJ whole genome shotgun (WGS) entry which is preliminary data.</text>
</comment>
<protein>
    <submittedName>
        <fullName evidence="2">Uncharacterized protein</fullName>
    </submittedName>
</protein>
<feature type="transmembrane region" description="Helical" evidence="1">
    <location>
        <begin position="6"/>
        <end position="31"/>
    </location>
</feature>
<proteinExistence type="predicted"/>